<sequence length="869" mass="93146">MNPTAPKVVVAGDVCLDWVRWRVPAADRGQNWQLTDGASWVVLPGGALLLAEMLRRAGGMDVAAPAVPDPQASDAALLSMADLAPFPVDRRTGTTVLRVGSFGGYRGPAEGAAASAAAAQAAAGDAADAAVVVLDDAGNSFRHAADSWPAALTAEGTRPWVVAKLGRPLMDGALWEHLRTRDPERLVLVVTADDLRAAGVNLSRQLSWERTAKDFVWEMACNRWLAPLANARHLVVRLGLDAAIHYSAGPDRTRSVLLFDPAQAEGGFAARHGGAMQGCGDAFTAALVRAVASAAVDSEEREDLVESGIRSGLAAARRLLRAGYGSAADVDAFPHPSIFDTGDDEDAFARAEVPPPAAAETSAPGYWSILEDLSGAALERLARDLVLHARAEELHGVPVGTFGALRTADRTEIEGLRSLRNLIEEYLSGSAETPLSVAVFGAPGSGKSFAVTQVAKEVAGSASGDVRIGRLSFNLSQLRSPEDLNHAFHLVRDTVLRGQLPLVFFDEFDAAFEGELGWLKFFLAPMQDGEFREGEATHPIGRAIFVFAGGTSSSFAEFAGEEPTAGASAAATAEAAATSGRADAAESAKLARFRAVKGPDFVSRLRGYVDIAGPNPTGPGDVEHVVRRAMLLRSLIERKARRLLDGHGDARIDEGILRAMLHVPAYQHGARSMEAILDMSLLAGQTSWEPDALPPAPQLALQVDAEVFLRLVLRDVLLGASREELGRAVHERYLAEQADSAAPDDAAMRGWEALPEHLRESNRRQADHVAATLREIGCDIMPVTGREPTLARFSVAEIETMAAAEHARWVAERRLGGWVQHPVRDVERRRTPYLVPYDELPDDIRERDRQAVRAIPELLAMAGFEVHRL</sequence>
<dbReference type="RefSeq" id="WP_122935729.1">
    <property type="nucleotide sequence ID" value="NZ_JBHSNT010000003.1"/>
</dbReference>
<dbReference type="GO" id="GO:0016887">
    <property type="term" value="F:ATP hydrolysis activity"/>
    <property type="evidence" value="ECO:0007669"/>
    <property type="project" value="InterPro"/>
</dbReference>
<feature type="domain" description="Ryanodine receptor Ryr" evidence="2">
    <location>
        <begin position="796"/>
        <end position="867"/>
    </location>
</feature>
<feature type="domain" description="ATPase AAA-type core" evidence="1">
    <location>
        <begin position="439"/>
        <end position="513"/>
    </location>
</feature>
<dbReference type="EMBL" id="RHHB01000003">
    <property type="protein sequence ID" value="RNB51569.1"/>
    <property type="molecule type" value="Genomic_DNA"/>
</dbReference>
<accession>A0A3M8AKN0</accession>
<evidence type="ECO:0000313" key="3">
    <source>
        <dbReference type="EMBL" id="RNB51569.1"/>
    </source>
</evidence>
<dbReference type="InterPro" id="IPR027417">
    <property type="entry name" value="P-loop_NTPase"/>
</dbReference>
<evidence type="ECO:0000259" key="1">
    <source>
        <dbReference type="Pfam" id="PF00004"/>
    </source>
</evidence>
<dbReference type="Gene3D" id="3.40.50.300">
    <property type="entry name" value="P-loop containing nucleotide triphosphate hydrolases"/>
    <property type="match status" value="1"/>
</dbReference>
<evidence type="ECO:0000313" key="4">
    <source>
        <dbReference type="Proteomes" id="UP000275048"/>
    </source>
</evidence>
<name>A0A3M8AKN0_9MICO</name>
<dbReference type="InterPro" id="IPR003959">
    <property type="entry name" value="ATPase_AAA_core"/>
</dbReference>
<dbReference type="Proteomes" id="UP000275048">
    <property type="component" value="Unassembled WGS sequence"/>
</dbReference>
<dbReference type="InterPro" id="IPR003032">
    <property type="entry name" value="Ryanodine_rcpt"/>
</dbReference>
<evidence type="ECO:0000259" key="2">
    <source>
        <dbReference type="Pfam" id="PF02026"/>
    </source>
</evidence>
<protein>
    <submittedName>
        <fullName evidence="3">AAA family ATPase</fullName>
    </submittedName>
</protein>
<comment type="caution">
    <text evidence="3">The sequence shown here is derived from an EMBL/GenBank/DDBJ whole genome shotgun (WGS) entry which is preliminary data.</text>
</comment>
<dbReference type="GO" id="GO:0005524">
    <property type="term" value="F:ATP binding"/>
    <property type="evidence" value="ECO:0007669"/>
    <property type="project" value="InterPro"/>
</dbReference>
<organism evidence="3 4">
    <name type="scientific">Agromyces tardus</name>
    <dbReference type="NCBI Taxonomy" id="2583849"/>
    <lineage>
        <taxon>Bacteria</taxon>
        <taxon>Bacillati</taxon>
        <taxon>Actinomycetota</taxon>
        <taxon>Actinomycetes</taxon>
        <taxon>Micrococcales</taxon>
        <taxon>Microbacteriaceae</taxon>
        <taxon>Agromyces</taxon>
    </lineage>
</organism>
<reference evidence="3 4" key="1">
    <citation type="submission" date="2018-10" db="EMBL/GenBank/DDBJ databases">
        <title>Isolation, diversity and antibacterial activity of antinobacteria from the wheat rhizosphere soil.</title>
        <authorList>
            <person name="Sun T."/>
        </authorList>
    </citation>
    <scope>NUCLEOTIDE SEQUENCE [LARGE SCALE GENOMIC DNA]</scope>
    <source>
        <strain evidence="3 4">SJ-23</strain>
    </source>
</reference>
<gene>
    <name evidence="3" type="ORF">EDM22_03815</name>
</gene>
<dbReference type="OrthoDB" id="4228364at2"/>
<keyword evidence="4" id="KW-1185">Reference proteome</keyword>
<dbReference type="AlphaFoldDB" id="A0A3M8AKN0"/>
<dbReference type="Gene3D" id="6.20.350.10">
    <property type="match status" value="1"/>
</dbReference>
<dbReference type="Pfam" id="PF02026">
    <property type="entry name" value="RyR"/>
    <property type="match status" value="1"/>
</dbReference>
<dbReference type="SUPFAM" id="SSF52540">
    <property type="entry name" value="P-loop containing nucleoside triphosphate hydrolases"/>
    <property type="match status" value="1"/>
</dbReference>
<proteinExistence type="predicted"/>
<dbReference type="Pfam" id="PF00004">
    <property type="entry name" value="AAA"/>
    <property type="match status" value="1"/>
</dbReference>